<dbReference type="EMBL" id="OX336137">
    <property type="protein sequence ID" value="CAI2719572.1"/>
    <property type="molecule type" value="Genomic_DNA"/>
</dbReference>
<dbReference type="InterPro" id="IPR011055">
    <property type="entry name" value="Dup_hybrid_motif"/>
</dbReference>
<keyword evidence="1" id="KW-0732">Signal</keyword>
<dbReference type="Pfam" id="PF01551">
    <property type="entry name" value="Peptidase_M23"/>
    <property type="match status" value="1"/>
</dbReference>
<gene>
    <name evidence="3" type="ORF">NSPWAT_2716</name>
</gene>
<feature type="domain" description="LysM" evidence="2">
    <location>
        <begin position="36"/>
        <end position="80"/>
    </location>
</feature>
<dbReference type="InterPro" id="IPR036779">
    <property type="entry name" value="LysM_dom_sf"/>
</dbReference>
<protein>
    <submittedName>
        <fullName evidence="3">Peptidase M23B</fullName>
    </submittedName>
</protein>
<dbReference type="PANTHER" id="PTHR21666">
    <property type="entry name" value="PEPTIDASE-RELATED"/>
    <property type="match status" value="1"/>
</dbReference>
<evidence type="ECO:0000259" key="2">
    <source>
        <dbReference type="PROSITE" id="PS51782"/>
    </source>
</evidence>
<dbReference type="InterPro" id="IPR016047">
    <property type="entry name" value="M23ase_b-sheet_dom"/>
</dbReference>
<evidence type="ECO:0000313" key="4">
    <source>
        <dbReference type="Proteomes" id="UP001157733"/>
    </source>
</evidence>
<evidence type="ECO:0000256" key="1">
    <source>
        <dbReference type="SAM" id="SignalP"/>
    </source>
</evidence>
<dbReference type="PANTHER" id="PTHR21666:SF270">
    <property type="entry name" value="MUREIN HYDROLASE ACTIVATOR ENVC"/>
    <property type="match status" value="1"/>
</dbReference>
<dbReference type="CDD" id="cd00118">
    <property type="entry name" value="LysM"/>
    <property type="match status" value="1"/>
</dbReference>
<sequence>MDPIRLLKMAALSAAVLFLSSCSVLDAWRYPAPRGVYHTVTKGQTLFSISQAYGVKVRVLTRVNGLQDPTQLRAGRHLWIPGVDRVLHVPPTVGYAQKETPSGKQTFSSKKKPLSKRAARKAFAKYLIWPVDGVITSRFGPRGHSTHEGIDIGAQTGSPVFAAADGRVKFSGWGPTGYGRMVIIKHPNHLTTVYAHNSKNLVEKGQQVTKGQIIAKVGATGRASGPHLHFEVRNDTHPKDPLLYLP</sequence>
<keyword evidence="4" id="KW-1185">Reference proteome</keyword>
<proteinExistence type="predicted"/>
<dbReference type="SUPFAM" id="SSF51261">
    <property type="entry name" value="Duplicated hybrid motif"/>
    <property type="match status" value="1"/>
</dbReference>
<dbReference type="RefSeq" id="WP_282012393.1">
    <property type="nucleotide sequence ID" value="NZ_OX336137.1"/>
</dbReference>
<feature type="signal peptide" evidence="1">
    <location>
        <begin position="1"/>
        <end position="26"/>
    </location>
</feature>
<feature type="chain" id="PRO_5046886428" evidence="1">
    <location>
        <begin position="27"/>
        <end position="246"/>
    </location>
</feature>
<name>A0ABM9HH76_9BACT</name>
<dbReference type="PROSITE" id="PS51782">
    <property type="entry name" value="LYSM"/>
    <property type="match status" value="1"/>
</dbReference>
<organism evidence="3 4">
    <name type="scientific">Nitrospina watsonii</name>
    <dbReference type="NCBI Taxonomy" id="1323948"/>
    <lineage>
        <taxon>Bacteria</taxon>
        <taxon>Pseudomonadati</taxon>
        <taxon>Nitrospinota/Tectimicrobiota group</taxon>
        <taxon>Nitrospinota</taxon>
        <taxon>Nitrospinia</taxon>
        <taxon>Nitrospinales</taxon>
        <taxon>Nitrospinaceae</taxon>
        <taxon>Nitrospina</taxon>
    </lineage>
</organism>
<dbReference type="Pfam" id="PF01476">
    <property type="entry name" value="LysM"/>
    <property type="match status" value="1"/>
</dbReference>
<evidence type="ECO:0000313" key="3">
    <source>
        <dbReference type="EMBL" id="CAI2719572.1"/>
    </source>
</evidence>
<dbReference type="CDD" id="cd12797">
    <property type="entry name" value="M23_peptidase"/>
    <property type="match status" value="1"/>
</dbReference>
<reference evidence="3 4" key="1">
    <citation type="submission" date="2022-09" db="EMBL/GenBank/DDBJ databases">
        <authorList>
            <person name="Kop L."/>
        </authorList>
    </citation>
    <scope>NUCLEOTIDE SEQUENCE [LARGE SCALE GENOMIC DNA]</scope>
    <source>
        <strain evidence="3 4">347</strain>
    </source>
</reference>
<dbReference type="PROSITE" id="PS51257">
    <property type="entry name" value="PROKAR_LIPOPROTEIN"/>
    <property type="match status" value="1"/>
</dbReference>
<dbReference type="Gene3D" id="3.10.350.10">
    <property type="entry name" value="LysM domain"/>
    <property type="match status" value="1"/>
</dbReference>
<dbReference type="InterPro" id="IPR050570">
    <property type="entry name" value="Cell_wall_metabolism_enzyme"/>
</dbReference>
<accession>A0ABM9HH76</accession>
<dbReference type="InterPro" id="IPR018392">
    <property type="entry name" value="LysM"/>
</dbReference>
<dbReference type="Proteomes" id="UP001157733">
    <property type="component" value="Chromosome"/>
</dbReference>
<dbReference type="Gene3D" id="2.70.70.10">
    <property type="entry name" value="Glucose Permease (Domain IIA)"/>
    <property type="match status" value="1"/>
</dbReference>
<dbReference type="SMART" id="SM00257">
    <property type="entry name" value="LysM"/>
    <property type="match status" value="1"/>
</dbReference>